<dbReference type="EMBL" id="JBAPLU010000014">
    <property type="protein sequence ID" value="MEI4272820.1"/>
    <property type="molecule type" value="Genomic_DNA"/>
</dbReference>
<keyword evidence="1" id="KW-0808">Transferase</keyword>
<comment type="caution">
    <text evidence="1">The sequence shown here is derived from an EMBL/GenBank/DDBJ whole genome shotgun (WGS) entry which is preliminary data.</text>
</comment>
<dbReference type="SUPFAM" id="SSF51161">
    <property type="entry name" value="Trimeric LpxA-like enzymes"/>
    <property type="match status" value="1"/>
</dbReference>
<protein>
    <submittedName>
        <fullName evidence="1">Acyltransferase</fullName>
        <ecNumber evidence="1">2.3.1.-</ecNumber>
    </submittedName>
</protein>
<dbReference type="RefSeq" id="WP_336404945.1">
    <property type="nucleotide sequence ID" value="NZ_JBAPLU010000014.1"/>
</dbReference>
<accession>A0ABU8DVV5</accession>
<dbReference type="GO" id="GO:0016746">
    <property type="term" value="F:acyltransferase activity"/>
    <property type="evidence" value="ECO:0007669"/>
    <property type="project" value="UniProtKB-KW"/>
</dbReference>
<sequence length="119" mass="12406">MLFRSTSVAIGDASLIGYRTLFDVRTGLNIGKNVAIGAYVSFVDTDHDLGDPTRRAGRSSSAPITVGDGARISTGSIVLPGVRIGAGAVVGAGSLVREDCEPHALYVGRPARKVRDLPR</sequence>
<dbReference type="InterPro" id="IPR011004">
    <property type="entry name" value="Trimer_LpxA-like_sf"/>
</dbReference>
<organism evidence="1 2">
    <name type="scientific">Klenkia sesuvii</name>
    <dbReference type="NCBI Taxonomy" id="3103137"/>
    <lineage>
        <taxon>Bacteria</taxon>
        <taxon>Bacillati</taxon>
        <taxon>Actinomycetota</taxon>
        <taxon>Actinomycetes</taxon>
        <taxon>Geodermatophilales</taxon>
        <taxon>Geodermatophilaceae</taxon>
        <taxon>Klenkia</taxon>
    </lineage>
</organism>
<dbReference type="EC" id="2.3.1.-" evidence="1"/>
<dbReference type="CDD" id="cd04647">
    <property type="entry name" value="LbH_MAT_like"/>
    <property type="match status" value="1"/>
</dbReference>
<keyword evidence="2" id="KW-1185">Reference proteome</keyword>
<evidence type="ECO:0000313" key="2">
    <source>
        <dbReference type="Proteomes" id="UP001361570"/>
    </source>
</evidence>
<gene>
    <name evidence="1" type="ORF">TEK04_13910</name>
</gene>
<dbReference type="Pfam" id="PF00132">
    <property type="entry name" value="Hexapep"/>
    <property type="match status" value="1"/>
</dbReference>
<dbReference type="Proteomes" id="UP001361570">
    <property type="component" value="Unassembled WGS sequence"/>
</dbReference>
<dbReference type="InterPro" id="IPR051159">
    <property type="entry name" value="Hexapeptide_acetyltransf"/>
</dbReference>
<dbReference type="PANTHER" id="PTHR23416">
    <property type="entry name" value="SIALIC ACID SYNTHASE-RELATED"/>
    <property type="match status" value="1"/>
</dbReference>
<keyword evidence="1" id="KW-0012">Acyltransferase</keyword>
<evidence type="ECO:0000313" key="1">
    <source>
        <dbReference type="EMBL" id="MEI4272820.1"/>
    </source>
</evidence>
<name>A0ABU8DVV5_9ACTN</name>
<dbReference type="InterPro" id="IPR001451">
    <property type="entry name" value="Hexapep"/>
</dbReference>
<dbReference type="Gene3D" id="2.160.10.10">
    <property type="entry name" value="Hexapeptide repeat proteins"/>
    <property type="match status" value="1"/>
</dbReference>
<proteinExistence type="predicted"/>
<reference evidence="1 2" key="1">
    <citation type="submission" date="2024-03" db="EMBL/GenBank/DDBJ databases">
        <title>Draft genome sequence of Klenkia sp. LSe6-5.</title>
        <authorList>
            <person name="Duangmal K."/>
            <person name="Chantavorakit T."/>
        </authorList>
    </citation>
    <scope>NUCLEOTIDE SEQUENCE [LARGE SCALE GENOMIC DNA]</scope>
    <source>
        <strain evidence="1 2">LSe6-5</strain>
    </source>
</reference>